<feature type="compositionally biased region" description="Low complexity" evidence="1">
    <location>
        <begin position="953"/>
        <end position="964"/>
    </location>
</feature>
<feature type="region of interest" description="Disordered" evidence="1">
    <location>
        <begin position="1180"/>
        <end position="1210"/>
    </location>
</feature>
<evidence type="ECO:0008006" key="4">
    <source>
        <dbReference type="Google" id="ProtNLM"/>
    </source>
</evidence>
<feature type="compositionally biased region" description="Pro residues" evidence="1">
    <location>
        <begin position="119"/>
        <end position="133"/>
    </location>
</feature>
<feature type="compositionally biased region" description="Polar residues" evidence="1">
    <location>
        <begin position="2033"/>
        <end position="2059"/>
    </location>
</feature>
<dbReference type="PANTHER" id="PTHR48125:SF12">
    <property type="entry name" value="AT HOOK TRANSCRIPTION FACTOR FAMILY-RELATED"/>
    <property type="match status" value="1"/>
</dbReference>
<feature type="compositionally biased region" description="Low complexity" evidence="1">
    <location>
        <begin position="807"/>
        <end position="818"/>
    </location>
</feature>
<organism evidence="2 3">
    <name type="scientific">Achlya hypogyna</name>
    <name type="common">Oomycete</name>
    <name type="synonym">Protoachlya hypogyna</name>
    <dbReference type="NCBI Taxonomy" id="1202772"/>
    <lineage>
        <taxon>Eukaryota</taxon>
        <taxon>Sar</taxon>
        <taxon>Stramenopiles</taxon>
        <taxon>Oomycota</taxon>
        <taxon>Saprolegniomycetes</taxon>
        <taxon>Saprolegniales</taxon>
        <taxon>Achlyaceae</taxon>
        <taxon>Achlya</taxon>
    </lineage>
</organism>
<feature type="region of interest" description="Disordered" evidence="1">
    <location>
        <begin position="1862"/>
        <end position="2110"/>
    </location>
</feature>
<feature type="region of interest" description="Disordered" evidence="1">
    <location>
        <begin position="1484"/>
        <end position="1542"/>
    </location>
</feature>
<feature type="region of interest" description="Disordered" evidence="1">
    <location>
        <begin position="795"/>
        <end position="855"/>
    </location>
</feature>
<feature type="region of interest" description="Disordered" evidence="1">
    <location>
        <begin position="631"/>
        <end position="677"/>
    </location>
</feature>
<gene>
    <name evidence="2" type="ORF">ACHHYP_04126</name>
</gene>
<dbReference type="Gene3D" id="2.30.30.140">
    <property type="match status" value="2"/>
</dbReference>
<reference evidence="2 3" key="1">
    <citation type="journal article" date="2014" name="Genome Biol. Evol.">
        <title>The secreted proteins of Achlya hypogyna and Thraustotheca clavata identify the ancestral oomycete secretome and reveal gene acquisitions by horizontal gene transfer.</title>
        <authorList>
            <person name="Misner I."/>
            <person name="Blouin N."/>
            <person name="Leonard G."/>
            <person name="Richards T.A."/>
            <person name="Lane C.E."/>
        </authorList>
    </citation>
    <scope>NUCLEOTIDE SEQUENCE [LARGE SCALE GENOMIC DNA]</scope>
    <source>
        <strain evidence="2 3">ATCC 48635</strain>
    </source>
</reference>
<feature type="compositionally biased region" description="Polar residues" evidence="1">
    <location>
        <begin position="2004"/>
        <end position="2020"/>
    </location>
</feature>
<dbReference type="SUPFAM" id="SSF48371">
    <property type="entry name" value="ARM repeat"/>
    <property type="match status" value="1"/>
</dbReference>
<feature type="compositionally biased region" description="Acidic residues" evidence="1">
    <location>
        <begin position="2098"/>
        <end position="2110"/>
    </location>
</feature>
<feature type="compositionally biased region" description="Basic and acidic residues" evidence="1">
    <location>
        <begin position="836"/>
        <end position="855"/>
    </location>
</feature>
<keyword evidence="3" id="KW-1185">Reference proteome</keyword>
<feature type="compositionally biased region" description="Basic and acidic residues" evidence="1">
    <location>
        <begin position="933"/>
        <end position="947"/>
    </location>
</feature>
<feature type="compositionally biased region" description="Polar residues" evidence="1">
    <location>
        <begin position="1920"/>
        <end position="1929"/>
    </location>
</feature>
<dbReference type="EMBL" id="JNBR01000484">
    <property type="protein sequence ID" value="OQR92022.1"/>
    <property type="molecule type" value="Genomic_DNA"/>
</dbReference>
<protein>
    <recommendedName>
        <fullName evidence="4">Tudor domain-containing protein</fullName>
    </recommendedName>
</protein>
<dbReference type="Gene3D" id="1.25.10.10">
    <property type="entry name" value="Leucine-rich Repeat Variant"/>
    <property type="match status" value="1"/>
</dbReference>
<feature type="compositionally biased region" description="Acidic residues" evidence="1">
    <location>
        <begin position="1796"/>
        <end position="1815"/>
    </location>
</feature>
<name>A0A1V9Z2A7_ACHHY</name>
<comment type="caution">
    <text evidence="2">The sequence shown here is derived from an EMBL/GenBank/DDBJ whole genome shotgun (WGS) entry which is preliminary data.</text>
</comment>
<feature type="region of interest" description="Disordered" evidence="1">
    <location>
        <begin position="1739"/>
        <end position="1846"/>
    </location>
</feature>
<feature type="compositionally biased region" description="Polar residues" evidence="1">
    <location>
        <begin position="1887"/>
        <end position="1903"/>
    </location>
</feature>
<accession>A0A1V9Z2A7</accession>
<dbReference type="CDD" id="cd04508">
    <property type="entry name" value="Tudor_SF"/>
    <property type="match status" value="2"/>
</dbReference>
<feature type="compositionally biased region" description="Basic and acidic residues" evidence="1">
    <location>
        <begin position="965"/>
        <end position="975"/>
    </location>
</feature>
<evidence type="ECO:0000256" key="1">
    <source>
        <dbReference type="SAM" id="MobiDB-lite"/>
    </source>
</evidence>
<feature type="region of interest" description="Disordered" evidence="1">
    <location>
        <begin position="113"/>
        <end position="165"/>
    </location>
</feature>
<dbReference type="Proteomes" id="UP000243579">
    <property type="component" value="Unassembled WGS sequence"/>
</dbReference>
<feature type="compositionally biased region" description="Polar residues" evidence="1">
    <location>
        <begin position="1641"/>
        <end position="1662"/>
    </location>
</feature>
<proteinExistence type="predicted"/>
<dbReference type="InterPro" id="IPR011989">
    <property type="entry name" value="ARM-like"/>
</dbReference>
<evidence type="ECO:0000313" key="3">
    <source>
        <dbReference type="Proteomes" id="UP000243579"/>
    </source>
</evidence>
<dbReference type="OrthoDB" id="79847at2759"/>
<feature type="compositionally biased region" description="Acidic residues" evidence="1">
    <location>
        <begin position="977"/>
        <end position="1000"/>
    </location>
</feature>
<feature type="compositionally biased region" description="Polar residues" evidence="1">
    <location>
        <begin position="1675"/>
        <end position="1684"/>
    </location>
</feature>
<dbReference type="InterPro" id="IPR016024">
    <property type="entry name" value="ARM-type_fold"/>
</dbReference>
<feature type="region of interest" description="Disordered" evidence="1">
    <location>
        <begin position="867"/>
        <end position="1107"/>
    </location>
</feature>
<feature type="compositionally biased region" description="Polar residues" evidence="1">
    <location>
        <begin position="1753"/>
        <end position="1781"/>
    </location>
</feature>
<evidence type="ECO:0000313" key="2">
    <source>
        <dbReference type="EMBL" id="OQR92022.1"/>
    </source>
</evidence>
<dbReference type="PANTHER" id="PTHR48125">
    <property type="entry name" value="LP07818P1"/>
    <property type="match status" value="1"/>
</dbReference>
<sequence>MLLTEGLRVDGLYAGGDVWFPGTIAVVVDGICTIQYDDGEVEEGVPERLLRPHEPGTFSVGSRVLARYGGGDDLYPGSITAVDDVNNLYDIAYDDGETEENVFHAYLMDEPLPEFADSPRPPSPIAEVSPPPTTSEATLQPRPPQPRHPMPLLSQDDSGTHDEPFTSFLNCETEVKTLIGILGEPVGNNETLVVAKNALAQLLHQLRVAPHVTADVCRSCGGEQRLLQCIQDNLLHSILVCFCFVIVRRLCSVSELAFETFLSLDVLSTVSNVMLLCPQDAVLQASACGVLATFARGAGIERMLALHMPHLIIGVLLQHQPLNHYSRQVHYYASEVLLRLADTGDKRVLNVMSAVDSTNGSTAMHLLVILLRQGHQHEDQKVACAACTLVLCLAAKDRKCAEILRSTDALTDISTVMAKYPNDNGISMYSTVATREIALASIKNSGASKVHDKAAAILSQPSAPVPPVADLTQSASMKKLLKPPTPSKKRQAFSRNAIAPAPKLSANVNASLSKMQLMARIKSPGPPPPSTGPGVGTAPVAHLPLRASMPQESPDRLVKHHRFIPFEQKLEWRLLHATPKKTVPVPSPTARTLERESILMQTYGVPTLREMHFPPSQAAFAKEKEGVKFKPSIARTSELARAKLPPRQEVPRSGQPSPRPPPATNPPKDTKDPGKPPVVVKYKIQIDAKAREVAKPKSTAKKKVKVLNVRQQSLQKIRHEDILDQRAMNQLATQLFNEPSAANAVVVPEAKSDARDTGRLSFSDKLHQMIRTAEEALCRPPSAVDLRAATPPSLQFSEAAIPPRKLSTPTPVAPPSESVEPEPAPLPPVRRASTTELRRGSTSESRRGSFVEQRRASKCAALDLNLNSIHTDEFPTSRSDPAMVLEPQVATDRTAVSEHPMPSDTETPRFDAEIELASLLKDEADTSSTSADSAREEAPGDEARSEAVDDGDANATEAPAAAEAPAEKDELHAVDAVESDYGDDDFEDLDPGAGGDAEDEASARIETCGDDAADGNVETAPDAETALNIEAPKENDAQSYEEAAAPSTAVVEAGEVKSAPEDAGDAVVEASDAVDTSESSVPAAACGEPTMESAEGTPIPVSDNFVPMPEKARSESFVSGTTTHHNEIVSAPSDEPPAEAADAEPVAKAAIDSAVAASETPTPTLDEVVDDDIADEAAFDAVDDDVPSINESTDDTSHTPDQPLVSGEPNLGTQLVNPELQLSDEGVRGGAIASEVAVEPEKVQSNSIVKEGISDAEATITDAPSGFTPAASATTQDSVHEAGVIGITLNDGDVAPEDSTQASAVVDESDKLLDATATLNQEPAAQFAAGAVEAPSTVESSESRDCEVPADVDLAESAPVVEMLSPLEDTAAASEHVVATEPVATLEPTIKTEDVPTAPKEVAETTSDDSLARPTVAIASDLPPEIEYEEEALEDYGEVSAEIEAIAADDLTSPCTPAENSTMADQSIVGLAAADVGIEDTPAAEVRDTDTAEGPVGGSPSAAFEKQRNDSATDADETSPLEPTPRVSATDDESLEVPAGADSAHWQAVADDRVDKEEAPSPPIASAEHLERLNFDAAVATALPLSSRLEAVDTDESASLLFVEPNITEAPAPESPREVSAPSVVDELSTSTQEPEWPSSAPETTPSVETTALDLSTSQEGTASERAIGEIESDTFASPPSVSDATLPVDEELAELVGDFDKASSTASLADVVDLETAITNHEPSVAVPALSLGALHGAVVEGTEQDSDDSTRAATEGSTRSDPGQIQDYSGRSSLVSLTSARHPDAAMMPVAGEGADDDDDGSYAEEDFAEFSETDVNPTPEKPITKDEEAPPLADASSPDRELHVVKARADDLTTAEWAVDGAVDTTSDPALPQQKDELDAGTVGATQTSLLPGQTPASEETTTHDAVQEGALDQPVAQETPTSDESQAMVPLDNEDSRTDAPPSLQFPDDNAPATSAAPGPGQPVNSPVEAADAALDAPSTAPISSTRHEEAAAPTVEVSPRNNLQDPSHAVSSPPATSRAAFDVPPLTLSPTSARSEATPTPRSDVSSRVGNGSSARIPDAGTSLPADDAVPLTVAGNHCNDADDGDAKGAHDGDDDEYADDDFED</sequence>
<feature type="region of interest" description="Disordered" evidence="1">
    <location>
        <begin position="1609"/>
        <end position="1685"/>
    </location>
</feature>